<evidence type="ECO:0000313" key="6">
    <source>
        <dbReference type="Proteomes" id="UP000246104"/>
    </source>
</evidence>
<dbReference type="PRINTS" id="PR00691">
    <property type="entry name" value="ADHESINB"/>
</dbReference>
<protein>
    <submittedName>
        <fullName evidence="5">Zinc ABC transporter substrate-binding protein</fullName>
    </submittedName>
</protein>
<evidence type="ECO:0000256" key="4">
    <source>
        <dbReference type="SAM" id="SignalP"/>
    </source>
</evidence>
<dbReference type="GO" id="GO:0007155">
    <property type="term" value="P:cell adhesion"/>
    <property type="evidence" value="ECO:0007669"/>
    <property type="project" value="InterPro"/>
</dbReference>
<proteinExistence type="inferred from homology"/>
<dbReference type="PRINTS" id="PR00690">
    <property type="entry name" value="ADHESNFAMILY"/>
</dbReference>
<evidence type="ECO:0000256" key="3">
    <source>
        <dbReference type="RuleBase" id="RU003512"/>
    </source>
</evidence>
<dbReference type="Proteomes" id="UP000246104">
    <property type="component" value="Unassembled WGS sequence"/>
</dbReference>
<dbReference type="EMBL" id="PSRQ01000052">
    <property type="protein sequence ID" value="PWU22936.1"/>
    <property type="molecule type" value="Genomic_DNA"/>
</dbReference>
<comment type="caution">
    <text evidence="5">The sequence shown here is derived from an EMBL/GenBank/DDBJ whole genome shotgun (WGS) entry which is preliminary data.</text>
</comment>
<gene>
    <name evidence="5" type="ORF">C5B42_04700</name>
</gene>
<keyword evidence="1 3" id="KW-0813">Transport</keyword>
<dbReference type="InterPro" id="IPR050492">
    <property type="entry name" value="Bact_metal-bind_prot9"/>
</dbReference>
<dbReference type="InterPro" id="IPR006129">
    <property type="entry name" value="AdhesinB"/>
</dbReference>
<evidence type="ECO:0000256" key="2">
    <source>
        <dbReference type="ARBA" id="ARBA00022729"/>
    </source>
</evidence>
<evidence type="ECO:0000256" key="1">
    <source>
        <dbReference type="ARBA" id="ARBA00022448"/>
    </source>
</evidence>
<dbReference type="PANTHER" id="PTHR42953:SF8">
    <property type="entry name" value="ZINT DOMAIN-CONTAINING PROTEIN"/>
    <property type="match status" value="1"/>
</dbReference>
<dbReference type="InterPro" id="IPR006128">
    <property type="entry name" value="Lipoprotein_PsaA-like"/>
</dbReference>
<dbReference type="GO" id="GO:0030001">
    <property type="term" value="P:metal ion transport"/>
    <property type="evidence" value="ECO:0007669"/>
    <property type="project" value="InterPro"/>
</dbReference>
<dbReference type="GO" id="GO:0046872">
    <property type="term" value="F:metal ion binding"/>
    <property type="evidence" value="ECO:0007669"/>
    <property type="project" value="InterPro"/>
</dbReference>
<dbReference type="InterPro" id="IPR006127">
    <property type="entry name" value="ZnuA-like"/>
</dbReference>
<feature type="chain" id="PRO_5016468316" evidence="4">
    <location>
        <begin position="17"/>
        <end position="310"/>
    </location>
</feature>
<feature type="signal peptide" evidence="4">
    <location>
        <begin position="1"/>
        <end position="16"/>
    </location>
</feature>
<dbReference type="Gene3D" id="3.40.50.1980">
    <property type="entry name" value="Nitrogenase molybdenum iron protein domain"/>
    <property type="match status" value="2"/>
</dbReference>
<dbReference type="AlphaFoldDB" id="A0A317JP60"/>
<dbReference type="PANTHER" id="PTHR42953">
    <property type="entry name" value="HIGH-AFFINITY ZINC UPTAKE SYSTEM PROTEIN ZNUA-RELATED"/>
    <property type="match status" value="1"/>
</dbReference>
<accession>A0A317JP60</accession>
<reference evidence="5 6" key="1">
    <citation type="submission" date="2018-02" db="EMBL/GenBank/DDBJ databases">
        <title>Genomic Reconstructions from Amazon Rainforest and Pasture Soil Reveal Novel Insights into the Physiology of Candidate Phyla in Tropical Sites.</title>
        <authorList>
            <person name="Kroeger M.E."/>
            <person name="Delmont T."/>
            <person name="Eren A.M."/>
            <person name="Guo J."/>
            <person name="Meyer K.M."/>
            <person name="Khan K."/>
            <person name="Rodrigues J.L.M."/>
            <person name="Bohannan B.J.M."/>
            <person name="Tringe S."/>
            <person name="Borges C.D."/>
            <person name="Tiedje J."/>
            <person name="Tsai S.M."/>
            <person name="Nusslein K."/>
        </authorList>
    </citation>
    <scope>NUCLEOTIDE SEQUENCE [LARGE SCALE GENOMIC DNA]</scope>
    <source>
        <strain evidence="5">Amazon FNV 2010 28 9</strain>
    </source>
</reference>
<sequence>MYMMKKYITLCVVAFAAVVLLFTVATTTKQTSTLSTDKRLHITTSFYPLYFFASQIVGSHADVINITPSGAEPHDYEPTPQDILSINKSQLLFLNGGNLEAWGEKIQQIIDPKQTTVVTIGADITTQTVDEDGKTIIDPHVWLSPKLAEVEVKRIENAIEAKDPANKNTYQQNATALLEKLNTLDTEYTQGLRSCTQHTIVTSHAAFGYLATEYHLTQLPIAGLSPDEEPSAQQMASIAQFAKEHQIHTIFFESLVSPKLSQTIASEIGAQTLVLDPIEGVSKQESQEGKNYFTIMEDNLRNLRMALQCH</sequence>
<keyword evidence="2 4" id="KW-0732">Signal</keyword>
<name>A0A317JP60_9BACT</name>
<evidence type="ECO:0000313" key="5">
    <source>
        <dbReference type="EMBL" id="PWU22936.1"/>
    </source>
</evidence>
<organism evidence="5 6">
    <name type="scientific">Candidatus Cerribacteria bacterium 'Amazon FNV 2010 28 9'</name>
    <dbReference type="NCBI Taxonomy" id="2081795"/>
    <lineage>
        <taxon>Bacteria</taxon>
        <taxon>Candidatus Cerribacteria</taxon>
    </lineage>
</organism>
<comment type="similarity">
    <text evidence="3">Belongs to the bacterial solute-binding protein 9 family.</text>
</comment>
<dbReference type="Pfam" id="PF01297">
    <property type="entry name" value="ZnuA"/>
    <property type="match status" value="1"/>
</dbReference>
<dbReference type="SUPFAM" id="SSF53807">
    <property type="entry name" value="Helical backbone' metal receptor"/>
    <property type="match status" value="1"/>
</dbReference>